<comment type="similarity">
    <text evidence="1 4">Belongs to the patatin family.</text>
</comment>
<keyword evidence="3 4" id="KW-0378">Hydrolase</keyword>
<feature type="region of interest" description="Disordered" evidence="5">
    <location>
        <begin position="596"/>
        <end position="616"/>
    </location>
</feature>
<feature type="short sequence motif" description="DGA/G" evidence="3">
    <location>
        <begin position="223"/>
        <end position="225"/>
    </location>
</feature>
<sequence>MSKAFEEEEVEQPSGDRGRRITILSIDGGGVRGIIPATMLAELESCLQRLDGGDKRLVDYFDLVAGTSTGGLITAMITAPSKENPKRPLLSAAEVLEYYQNYSSTIFPQFRHPFGRLWKKLVALGGPKYKARGFEHLLSKFFDDDLYLDSTLTSVLIPAFDIKLQQPVFFSSWKARRDPLLNAQLRHVCRATSAAPTYFAPVQFSVVDKTKEPPESREYHMIDGGIAVNNPNFKLILKLFFIQGYDDLLVLSLGTGQQIQSYDTNEVAKWGVFKWMAYKGDAPLVDMVFNASADMVDYNLSIIFASEKSSRNYLRIQTDGLKGKLASLDNSSPKHLESLVKLSSDLLDESVAVRNFDTGELEPISSGETNGDALYRFAEWLSEEHKARRNHAIESSSVPKTKVFKPTMRPNPSSLPLKPDPEVGGEEKITTSAEDLEKSKDEANGGGSGRVWPSFFEHGHEQSSFASSLYIPSSTWSFFNNPFELSRPDSPRYSNPPKHSVDSPGYYFDPPKCSIDAPGYPDSPHPLSYCYYIGGFPEPRYASSLHPYNDDTHPETEEASSYKNKYCESSDQLLLLPTPIAPKFYPYGNSYSPCGQSRLPQEYEDYPQSQFSKSPSTKIDDYFQLFS</sequence>
<comment type="domain">
    <text evidence="4">The nitrogen atoms of the two glycine residues in the GGXR motif define the oxyanion hole, and stabilize the oxyanion that forms during the nucleophilic attack by the catalytic serine during substrate cleavage.</text>
</comment>
<keyword evidence="3 4" id="KW-0442">Lipid degradation</keyword>
<feature type="short sequence motif" description="GXSXG" evidence="3">
    <location>
        <begin position="66"/>
        <end position="70"/>
    </location>
</feature>
<name>A0ABP0WRD1_9BRYO</name>
<accession>A0ABP0WRD1</accession>
<dbReference type="PANTHER" id="PTHR32176">
    <property type="entry name" value="XYLOSE ISOMERASE"/>
    <property type="match status" value="1"/>
</dbReference>
<dbReference type="EMBL" id="OZ020097">
    <property type="protein sequence ID" value="CAK9269394.1"/>
    <property type="molecule type" value="Genomic_DNA"/>
</dbReference>
<evidence type="ECO:0000259" key="6">
    <source>
        <dbReference type="PROSITE" id="PS51635"/>
    </source>
</evidence>
<reference evidence="7 8" key="1">
    <citation type="submission" date="2024-02" db="EMBL/GenBank/DDBJ databases">
        <authorList>
            <consortium name="ELIXIR-Norway"/>
            <consortium name="Elixir Norway"/>
        </authorList>
    </citation>
    <scope>NUCLEOTIDE SEQUENCE [LARGE SCALE GENOMIC DNA]</scope>
</reference>
<evidence type="ECO:0000256" key="3">
    <source>
        <dbReference type="PROSITE-ProRule" id="PRU01161"/>
    </source>
</evidence>
<protein>
    <recommendedName>
        <fullName evidence="4">Patatin</fullName>
        <ecNumber evidence="4">3.1.1.-</ecNumber>
    </recommendedName>
</protein>
<feature type="active site" description="Nucleophile" evidence="3">
    <location>
        <position position="68"/>
    </location>
</feature>
<dbReference type="SUPFAM" id="SSF52151">
    <property type="entry name" value="FabD/lysophospholipase-like"/>
    <property type="match status" value="1"/>
</dbReference>
<keyword evidence="8" id="KW-1185">Reference proteome</keyword>
<evidence type="ECO:0000256" key="1">
    <source>
        <dbReference type="ARBA" id="ARBA00010240"/>
    </source>
</evidence>
<proteinExistence type="inferred from homology"/>
<feature type="region of interest" description="Disordered" evidence="5">
    <location>
        <begin position="402"/>
        <end position="426"/>
    </location>
</feature>
<dbReference type="PANTHER" id="PTHR32176:SF92">
    <property type="entry name" value="XYLOSE ISOMERASE"/>
    <property type="match status" value="1"/>
</dbReference>
<evidence type="ECO:0000256" key="2">
    <source>
        <dbReference type="ARBA" id="ARBA00023098"/>
    </source>
</evidence>
<gene>
    <name evidence="7" type="ORF">CSSPJE1EN1_LOCUS14872</name>
</gene>
<dbReference type="EC" id="3.1.1.-" evidence="4"/>
<dbReference type="Pfam" id="PF01734">
    <property type="entry name" value="Patatin"/>
    <property type="match status" value="1"/>
</dbReference>
<evidence type="ECO:0000256" key="4">
    <source>
        <dbReference type="RuleBase" id="RU361262"/>
    </source>
</evidence>
<keyword evidence="2 3" id="KW-0443">Lipid metabolism</keyword>
<organism evidence="7 8">
    <name type="scientific">Sphagnum jensenii</name>
    <dbReference type="NCBI Taxonomy" id="128206"/>
    <lineage>
        <taxon>Eukaryota</taxon>
        <taxon>Viridiplantae</taxon>
        <taxon>Streptophyta</taxon>
        <taxon>Embryophyta</taxon>
        <taxon>Bryophyta</taxon>
        <taxon>Sphagnophytina</taxon>
        <taxon>Sphagnopsida</taxon>
        <taxon>Sphagnales</taxon>
        <taxon>Sphagnaceae</taxon>
        <taxon>Sphagnum</taxon>
    </lineage>
</organism>
<evidence type="ECO:0000313" key="8">
    <source>
        <dbReference type="Proteomes" id="UP001497444"/>
    </source>
</evidence>
<feature type="short sequence motif" description="GXGXXG" evidence="3">
    <location>
        <begin position="28"/>
        <end position="33"/>
    </location>
</feature>
<feature type="active site" description="Proton acceptor" evidence="3">
    <location>
        <position position="223"/>
    </location>
</feature>
<dbReference type="InterPro" id="IPR016035">
    <property type="entry name" value="Acyl_Trfase/lysoPLipase"/>
</dbReference>
<comment type="function">
    <text evidence="4">Lipolytic acyl hydrolase (LAH).</text>
</comment>
<evidence type="ECO:0000313" key="7">
    <source>
        <dbReference type="EMBL" id="CAK9269394.1"/>
    </source>
</evidence>
<dbReference type="PROSITE" id="PS51635">
    <property type="entry name" value="PNPLA"/>
    <property type="match status" value="1"/>
</dbReference>
<feature type="domain" description="PNPLA" evidence="6">
    <location>
        <begin position="24"/>
        <end position="236"/>
    </location>
</feature>
<feature type="compositionally biased region" description="Polar residues" evidence="5">
    <location>
        <begin position="607"/>
        <end position="616"/>
    </location>
</feature>
<dbReference type="InterPro" id="IPR002641">
    <property type="entry name" value="PNPLA_dom"/>
</dbReference>
<dbReference type="Proteomes" id="UP001497444">
    <property type="component" value="Chromosome 2"/>
</dbReference>
<evidence type="ECO:0000256" key="5">
    <source>
        <dbReference type="SAM" id="MobiDB-lite"/>
    </source>
</evidence>
<dbReference type="Gene3D" id="3.40.1090.10">
    <property type="entry name" value="Cytosolic phospholipase A2 catalytic domain"/>
    <property type="match status" value="1"/>
</dbReference>